<dbReference type="RefSeq" id="WP_209510442.1">
    <property type="nucleotide sequence ID" value="NZ_JAGGKS010000001.1"/>
</dbReference>
<dbReference type="Pfam" id="PF02913">
    <property type="entry name" value="FAD-oxidase_C"/>
    <property type="match status" value="1"/>
</dbReference>
<dbReference type="PROSITE" id="PS51387">
    <property type="entry name" value="FAD_PCMH"/>
    <property type="match status" value="1"/>
</dbReference>
<dbReference type="InterPro" id="IPR016171">
    <property type="entry name" value="Vanillyl_alc_oxidase_C-sub2"/>
</dbReference>
<dbReference type="Gene3D" id="1.10.45.10">
    <property type="entry name" value="Vanillyl-alcohol Oxidase, Chain A, domain 4"/>
    <property type="match status" value="1"/>
</dbReference>
<evidence type="ECO:0000313" key="9">
    <source>
        <dbReference type="EMBL" id="MBP1924696.1"/>
    </source>
</evidence>
<dbReference type="EMBL" id="JAGGKS010000001">
    <property type="protein sequence ID" value="MBP1924696.1"/>
    <property type="molecule type" value="Genomic_DNA"/>
</dbReference>
<dbReference type="InterPro" id="IPR036318">
    <property type="entry name" value="FAD-bd_PCMH-like_sf"/>
</dbReference>
<comment type="cofactor">
    <cofactor evidence="1">
        <name>FAD</name>
        <dbReference type="ChEBI" id="CHEBI:57692"/>
    </cofactor>
</comment>
<keyword evidence="4" id="KW-0274">FAD</keyword>
<dbReference type="PANTHER" id="PTHR11748">
    <property type="entry name" value="D-LACTATE DEHYDROGENASE"/>
    <property type="match status" value="1"/>
</dbReference>
<reference evidence="9 10" key="1">
    <citation type="submission" date="2021-03" db="EMBL/GenBank/DDBJ databases">
        <title>Genomic Encyclopedia of Type Strains, Phase IV (KMG-IV): sequencing the most valuable type-strain genomes for metagenomic binning, comparative biology and taxonomic classification.</title>
        <authorList>
            <person name="Goeker M."/>
        </authorList>
    </citation>
    <scope>NUCLEOTIDE SEQUENCE [LARGE SCALE GENOMIC DNA]</scope>
    <source>
        <strain evidence="9 10">DSM 24004</strain>
    </source>
</reference>
<protein>
    <recommendedName>
        <fullName evidence="7">D-lactate dehydrogenase (cytochrome)</fullName>
        <ecNumber evidence="7">1.1.2.4</ecNumber>
    </recommendedName>
</protein>
<evidence type="ECO:0000256" key="1">
    <source>
        <dbReference type="ARBA" id="ARBA00001974"/>
    </source>
</evidence>
<evidence type="ECO:0000256" key="4">
    <source>
        <dbReference type="ARBA" id="ARBA00022827"/>
    </source>
</evidence>
<evidence type="ECO:0000256" key="2">
    <source>
        <dbReference type="ARBA" id="ARBA00008000"/>
    </source>
</evidence>
<dbReference type="GO" id="GO:0004458">
    <property type="term" value="F:D-lactate dehydrogenase (cytochrome) activity"/>
    <property type="evidence" value="ECO:0007669"/>
    <property type="project" value="UniProtKB-EC"/>
</dbReference>
<dbReference type="Gene3D" id="3.30.70.2740">
    <property type="match status" value="1"/>
</dbReference>
<dbReference type="InterPro" id="IPR016166">
    <property type="entry name" value="FAD-bd_PCMH"/>
</dbReference>
<evidence type="ECO:0000313" key="10">
    <source>
        <dbReference type="Proteomes" id="UP001519342"/>
    </source>
</evidence>
<evidence type="ECO:0000256" key="3">
    <source>
        <dbReference type="ARBA" id="ARBA00022630"/>
    </source>
</evidence>
<keyword evidence="10" id="KW-1185">Reference proteome</keyword>
<dbReference type="SUPFAM" id="SSF55103">
    <property type="entry name" value="FAD-linked oxidases, C-terminal domain"/>
    <property type="match status" value="1"/>
</dbReference>
<feature type="domain" description="FAD-binding PCMH-type" evidence="8">
    <location>
        <begin position="23"/>
        <end position="261"/>
    </location>
</feature>
<evidence type="ECO:0000256" key="6">
    <source>
        <dbReference type="ARBA" id="ARBA00023002"/>
    </source>
</evidence>
<dbReference type="SUPFAM" id="SSF56176">
    <property type="entry name" value="FAD-binding/transporter-associated domain-like"/>
    <property type="match status" value="1"/>
</dbReference>
<dbReference type="InterPro" id="IPR006094">
    <property type="entry name" value="Oxid_FAD_bind_N"/>
</dbReference>
<comment type="similarity">
    <text evidence="2">Belongs to the FAD-binding oxidoreductase/transferase type 4 family.</text>
</comment>
<dbReference type="InterPro" id="IPR016169">
    <property type="entry name" value="FAD-bd_PCMH_sub2"/>
</dbReference>
<gene>
    <name evidence="9" type="ORF">J2Z76_000549</name>
</gene>
<evidence type="ECO:0000256" key="5">
    <source>
        <dbReference type="ARBA" id="ARBA00022946"/>
    </source>
</evidence>
<organism evidence="9 10">
    <name type="scientific">Sedimentibacter acidaminivorans</name>
    <dbReference type="NCBI Taxonomy" id="913099"/>
    <lineage>
        <taxon>Bacteria</taxon>
        <taxon>Bacillati</taxon>
        <taxon>Bacillota</taxon>
        <taxon>Tissierellia</taxon>
        <taxon>Sedimentibacter</taxon>
    </lineage>
</organism>
<dbReference type="PANTHER" id="PTHR11748:SF111">
    <property type="entry name" value="D-LACTATE DEHYDROGENASE, MITOCHONDRIAL-RELATED"/>
    <property type="match status" value="1"/>
</dbReference>
<dbReference type="InterPro" id="IPR016164">
    <property type="entry name" value="FAD-linked_Oxase-like_C"/>
</dbReference>
<dbReference type="Proteomes" id="UP001519342">
    <property type="component" value="Unassembled WGS sequence"/>
</dbReference>
<keyword evidence="3" id="KW-0285">Flavoprotein</keyword>
<accession>A0ABS4GAJ6</accession>
<evidence type="ECO:0000259" key="8">
    <source>
        <dbReference type="PROSITE" id="PS51387"/>
    </source>
</evidence>
<name>A0ABS4GAJ6_9FIRM</name>
<dbReference type="Pfam" id="PF01565">
    <property type="entry name" value="FAD_binding_4"/>
    <property type="match status" value="2"/>
</dbReference>
<dbReference type="InterPro" id="IPR004113">
    <property type="entry name" value="FAD-bd_oxidored_4_C"/>
</dbReference>
<keyword evidence="6 9" id="KW-0560">Oxidoreductase</keyword>
<keyword evidence="5" id="KW-0809">Transit peptide</keyword>
<dbReference type="Gene3D" id="3.30.465.10">
    <property type="match status" value="1"/>
</dbReference>
<comment type="caution">
    <text evidence="9">The sequence shown here is derived from an EMBL/GenBank/DDBJ whole genome shotgun (WGS) entry which is preliminary data.</text>
</comment>
<proteinExistence type="inferred from homology"/>
<dbReference type="EC" id="1.1.2.4" evidence="7"/>
<sequence length="539" mass="60859">MDNKIKIRFTEEYGEYLRDESRQVGFADSISFVKSEEEIISVLKENYANKIPTTIQGARTGLAASSVPFGGHVINLSRMNKVNGIRYDEVNDKFYIKLQPGVLLVEIRKYLANKSFITDGWNDSSKNALYHMKKGEWFYSTDPTEISATIGGMVACNASGAKSFRYGSTRDHIQSIRAVLSDGDVISLRRGEVISDGRLFSVTTEGGRIISGRLPKYEMPNVKKNTSGYFNKLNMDIIDLFIGSDGTLGVISEIEIELNKKQKSNWGITIFMPDEDKALDLVRALRGEKIFCDRNAINLNPSAIEFFSHNALDMLREQQRVNPAFATIQEIKENYHTAIYIEIEDDSDDKIWAGVEELGEIIVKLGGDEDATWVANNPTNLEKLHSFRHACPECVNMQIDLIRKSDSRITKLGTDMSVPDNKLKDVMKMYNDGILENNLNAVIFGHIGNNHLHVNTIPRDMDEYNRGKELYSSWAEKIVSMGGAVSAEHGVGKLKVPFLQKMFTKDKIDDMRKLKKLFDPDQLFNRATIFPYVESKGVK</sequence>
<evidence type="ECO:0000256" key="7">
    <source>
        <dbReference type="ARBA" id="ARBA00038897"/>
    </source>
</evidence>